<name>A0A9P5NQX0_GYMJU</name>
<organism evidence="1 2">
    <name type="scientific">Gymnopilus junonius</name>
    <name type="common">Spectacular rustgill mushroom</name>
    <name type="synonym">Gymnopilus spectabilis subsp. junonius</name>
    <dbReference type="NCBI Taxonomy" id="109634"/>
    <lineage>
        <taxon>Eukaryota</taxon>
        <taxon>Fungi</taxon>
        <taxon>Dikarya</taxon>
        <taxon>Basidiomycota</taxon>
        <taxon>Agaricomycotina</taxon>
        <taxon>Agaricomycetes</taxon>
        <taxon>Agaricomycetidae</taxon>
        <taxon>Agaricales</taxon>
        <taxon>Agaricineae</taxon>
        <taxon>Hymenogastraceae</taxon>
        <taxon>Gymnopilus</taxon>
    </lineage>
</organism>
<keyword evidence="2" id="KW-1185">Reference proteome</keyword>
<sequence>MASFNGSASFLAFPTLEKRSFSGGKGNSYAGQAEGHLQVSTQFPTAKLRVIHNQDLLYLILSSFSPPTSKSSASTILERNSPPPLPSLLAASLTCKSFFNPAIRVMWYETTLTSLLLVIPILTKREGRYVLDGIVKEEYMKRFDLYAQYVRRLYIVNEAFPTEICAIISRLRHPVLLPAIRALKFASPADAPLRNVGSLLLVTSTTLAKVHIGPVESASDIVVASFLQGLVPEALQWLRLEGDLTHITLSLLPQFPRLTYLYLDFHSTTDEDIIGICTRVPMLQTLNLKFKTEFKCKASPTAGFASLQILALSATVSFMANLLDIFQRIQMPKLMAIDLHICISRTTSESSQHLVRCVKACAQMAQPTTFKALTIGAAMLATWDTFSPLQSLNHLTKFVISVGVLSVTNEDILDFLGKENVCNQAGSVYCALAPSVLGIFARNCPRLTAITLSVHIRPDQNLISALEVETDGHTTPLNHLKSLRISLAPTLLQDGNIDGRETYNVVSAAAVSCYINYCFPDLKTIKIDGSNNDPEVDWAKGVEIMVRSYHDSEMRRRILV</sequence>
<gene>
    <name evidence="1" type="ORF">CPB84DRAFT_1775967</name>
</gene>
<evidence type="ECO:0000313" key="1">
    <source>
        <dbReference type="EMBL" id="KAF8902387.1"/>
    </source>
</evidence>
<dbReference type="Proteomes" id="UP000724874">
    <property type="component" value="Unassembled WGS sequence"/>
</dbReference>
<comment type="caution">
    <text evidence="1">The sequence shown here is derived from an EMBL/GenBank/DDBJ whole genome shotgun (WGS) entry which is preliminary data.</text>
</comment>
<dbReference type="AlphaFoldDB" id="A0A9P5NQX0"/>
<dbReference type="Gene3D" id="3.80.10.10">
    <property type="entry name" value="Ribonuclease Inhibitor"/>
    <property type="match status" value="1"/>
</dbReference>
<protein>
    <submittedName>
        <fullName evidence="1">Uncharacterized protein</fullName>
    </submittedName>
</protein>
<dbReference type="EMBL" id="JADNYJ010000036">
    <property type="protein sequence ID" value="KAF8902387.1"/>
    <property type="molecule type" value="Genomic_DNA"/>
</dbReference>
<dbReference type="InterPro" id="IPR032675">
    <property type="entry name" value="LRR_dom_sf"/>
</dbReference>
<evidence type="ECO:0000313" key="2">
    <source>
        <dbReference type="Proteomes" id="UP000724874"/>
    </source>
</evidence>
<reference evidence="1" key="1">
    <citation type="submission" date="2020-11" db="EMBL/GenBank/DDBJ databases">
        <authorList>
            <consortium name="DOE Joint Genome Institute"/>
            <person name="Ahrendt S."/>
            <person name="Riley R."/>
            <person name="Andreopoulos W."/>
            <person name="LaButti K."/>
            <person name="Pangilinan J."/>
            <person name="Ruiz-duenas F.J."/>
            <person name="Barrasa J.M."/>
            <person name="Sanchez-Garcia M."/>
            <person name="Camarero S."/>
            <person name="Miyauchi S."/>
            <person name="Serrano A."/>
            <person name="Linde D."/>
            <person name="Babiker R."/>
            <person name="Drula E."/>
            <person name="Ayuso-Fernandez I."/>
            <person name="Pacheco R."/>
            <person name="Padilla G."/>
            <person name="Ferreira P."/>
            <person name="Barriuso J."/>
            <person name="Kellner H."/>
            <person name="Castanera R."/>
            <person name="Alfaro M."/>
            <person name="Ramirez L."/>
            <person name="Pisabarro A.G."/>
            <person name="Kuo A."/>
            <person name="Tritt A."/>
            <person name="Lipzen A."/>
            <person name="He G."/>
            <person name="Yan M."/>
            <person name="Ng V."/>
            <person name="Cullen D."/>
            <person name="Martin F."/>
            <person name="Rosso M.-N."/>
            <person name="Henrissat B."/>
            <person name="Hibbett D."/>
            <person name="Martinez A.T."/>
            <person name="Grigoriev I.V."/>
        </authorList>
    </citation>
    <scope>NUCLEOTIDE SEQUENCE</scope>
    <source>
        <strain evidence="1">AH 44721</strain>
    </source>
</reference>
<accession>A0A9P5NQX0</accession>
<proteinExistence type="predicted"/>
<dbReference type="OrthoDB" id="3543113at2759"/>
<dbReference type="SUPFAM" id="SSF52047">
    <property type="entry name" value="RNI-like"/>
    <property type="match status" value="1"/>
</dbReference>